<organism evidence="2">
    <name type="scientific">marine sediment metagenome</name>
    <dbReference type="NCBI Taxonomy" id="412755"/>
    <lineage>
        <taxon>unclassified sequences</taxon>
        <taxon>metagenomes</taxon>
        <taxon>ecological metagenomes</taxon>
    </lineage>
</organism>
<sequence length="96" mass="10656">MKIRATLFLSEQSRTFELKGRLGWAMVQLVEAGAKGVTPISRPAPRWSGYVFDLRELGIPIETIMEPHEGNYPGLHARYVLSCDAEVQPLGSEALT</sequence>
<dbReference type="Pfam" id="PF22324">
    <property type="entry name" value="HTH_91"/>
    <property type="match status" value="1"/>
</dbReference>
<proteinExistence type="predicted"/>
<comment type="caution">
    <text evidence="2">The sequence shown here is derived from an EMBL/GenBank/DDBJ whole genome shotgun (WGS) entry which is preliminary data.</text>
</comment>
<accession>A0A0F9YDR6</accession>
<protein>
    <recommendedName>
        <fullName evidence="1">Winged helix domain-containing protein</fullName>
    </recommendedName>
</protein>
<evidence type="ECO:0000259" key="1">
    <source>
        <dbReference type="Pfam" id="PF22324"/>
    </source>
</evidence>
<dbReference type="InterPro" id="IPR054382">
    <property type="entry name" value="wHTH_alphaproteobact"/>
</dbReference>
<gene>
    <name evidence="2" type="ORF">LCGC14_0105810</name>
</gene>
<dbReference type="EMBL" id="LAZR01000030">
    <property type="protein sequence ID" value="KKO02624.1"/>
    <property type="molecule type" value="Genomic_DNA"/>
</dbReference>
<evidence type="ECO:0000313" key="2">
    <source>
        <dbReference type="EMBL" id="KKO02624.1"/>
    </source>
</evidence>
<dbReference type="AlphaFoldDB" id="A0A0F9YDR6"/>
<name>A0A0F9YDR6_9ZZZZ</name>
<reference evidence="2" key="1">
    <citation type="journal article" date="2015" name="Nature">
        <title>Complex archaea that bridge the gap between prokaryotes and eukaryotes.</title>
        <authorList>
            <person name="Spang A."/>
            <person name="Saw J.H."/>
            <person name="Jorgensen S.L."/>
            <person name="Zaremba-Niedzwiedzka K."/>
            <person name="Martijn J."/>
            <person name="Lind A.E."/>
            <person name="van Eijk R."/>
            <person name="Schleper C."/>
            <person name="Guy L."/>
            <person name="Ettema T.J."/>
        </authorList>
    </citation>
    <scope>NUCLEOTIDE SEQUENCE</scope>
</reference>
<feature type="domain" description="Winged helix" evidence="1">
    <location>
        <begin position="16"/>
        <end position="88"/>
    </location>
</feature>